<sequence length="541" mass="56001">MIRHHGITRALTGLAAALLATAGIMPAANAADTSTATSVRVDSTNETLTITAPTGQSLDGHTFTAVELAKIIDASAVDGKITETAVSTNSSLTTNITTAAKTAGATDADLTPDPMTWVAKTLTDSDTSPYAGKLRDFVTALANDTTVTKAATLSLTVSGNTATLTGEPGVYLVFDKATGAASLPILAATTIGHMTDKDNRLGTVDWKALTAPAPTKILTGINGNTNVNPATGVVNVGDKLTYEIVQHVPATTGYAHYRLSMTDSLPAALDAPALTAVKLDNRSLKADQYQTTVTTDQKTGTHTLTVTLGGMDGDALPIIDGMADRFLVITYSATVNNKARRDTSIDNTATTYYSDNPADWTHTGTVTAPTPVSVHTGGLTVKKTDRTGKPLSGAEFTLSVSGTPMKFTKQSDGVYTPDTNGTTTLTTGTDGLIKIDGIADKQIDVTETKSPYGGSILPSFGATVHVEDTTGKTSLIQTAETDNYGLVTAPTDAAPTTVTVMNVQSLLQLPRTGLAGILLTAVPLTLLLAAGMLLTVKARRK</sequence>
<evidence type="ECO:0000259" key="3">
    <source>
        <dbReference type="Pfam" id="PF17802"/>
    </source>
</evidence>
<keyword evidence="1" id="KW-0472">Membrane</keyword>
<dbReference type="NCBIfam" id="TIGR04226">
    <property type="entry name" value="RrgB_K2N_iso_D2"/>
    <property type="match status" value="1"/>
</dbReference>
<organism evidence="4 5">
    <name type="scientific">Bifidobacterium thermophilum</name>
    <dbReference type="NCBI Taxonomy" id="33905"/>
    <lineage>
        <taxon>Bacteria</taxon>
        <taxon>Bacillati</taxon>
        <taxon>Actinomycetota</taxon>
        <taxon>Actinomycetes</taxon>
        <taxon>Bifidobacteriales</taxon>
        <taxon>Bifidobacteriaceae</taxon>
        <taxon>Bifidobacterium</taxon>
    </lineage>
</organism>
<dbReference type="Gene3D" id="2.60.40.10">
    <property type="entry name" value="Immunoglobulins"/>
    <property type="match status" value="1"/>
</dbReference>
<keyword evidence="1" id="KW-0812">Transmembrane</keyword>
<comment type="caution">
    <text evidence="4">The sequence shown here is derived from an EMBL/GenBank/DDBJ whole genome shotgun (WGS) entry which is preliminary data.</text>
</comment>
<dbReference type="Pfam" id="PF17802">
    <property type="entry name" value="SpaA"/>
    <property type="match status" value="1"/>
</dbReference>
<gene>
    <name evidence="4" type="ORF">HF844_03495</name>
</gene>
<protein>
    <submittedName>
        <fullName evidence="4">Isopeptide-forming domain-containing fimbrial protein</fullName>
    </submittedName>
</protein>
<dbReference type="InterPro" id="IPR013783">
    <property type="entry name" value="Ig-like_fold"/>
</dbReference>
<feature type="chain" id="PRO_5031490255" evidence="2">
    <location>
        <begin position="31"/>
        <end position="541"/>
    </location>
</feature>
<evidence type="ECO:0000313" key="5">
    <source>
        <dbReference type="Proteomes" id="UP000588369"/>
    </source>
</evidence>
<dbReference type="InterPro" id="IPR026466">
    <property type="entry name" value="Fim_isopep_form_D2_dom"/>
</dbReference>
<dbReference type="Proteomes" id="UP000588369">
    <property type="component" value="Unassembled WGS sequence"/>
</dbReference>
<evidence type="ECO:0000313" key="4">
    <source>
        <dbReference type="EMBL" id="NME61869.1"/>
    </source>
</evidence>
<dbReference type="RefSeq" id="WP_168983970.1">
    <property type="nucleotide sequence ID" value="NZ_JABAGI010000003.1"/>
</dbReference>
<dbReference type="GO" id="GO:0005975">
    <property type="term" value="P:carbohydrate metabolic process"/>
    <property type="evidence" value="ECO:0007669"/>
    <property type="project" value="UniProtKB-ARBA"/>
</dbReference>
<accession>A0A7X9NQC0</accession>
<proteinExistence type="predicted"/>
<keyword evidence="2" id="KW-0732">Signal</keyword>
<evidence type="ECO:0000256" key="2">
    <source>
        <dbReference type="SAM" id="SignalP"/>
    </source>
</evidence>
<keyword evidence="1" id="KW-1133">Transmembrane helix</keyword>
<evidence type="ECO:0000256" key="1">
    <source>
        <dbReference type="SAM" id="Phobius"/>
    </source>
</evidence>
<reference evidence="4 5" key="1">
    <citation type="submission" date="2020-04" db="EMBL/GenBank/DDBJ databases">
        <authorList>
            <person name="Hitch T.C.A."/>
            <person name="Wylensek D."/>
            <person name="Clavel T."/>
        </authorList>
    </citation>
    <scope>NUCLEOTIDE SEQUENCE [LARGE SCALE GENOMIC DNA]</scope>
    <source>
        <strain evidence="4 5">BSM-130-P53-3C</strain>
    </source>
</reference>
<dbReference type="AlphaFoldDB" id="A0A7X9NQC0"/>
<dbReference type="InterPro" id="IPR041033">
    <property type="entry name" value="SpaA_PFL_dom_1"/>
</dbReference>
<feature type="transmembrane region" description="Helical" evidence="1">
    <location>
        <begin position="514"/>
        <end position="536"/>
    </location>
</feature>
<feature type="signal peptide" evidence="2">
    <location>
        <begin position="1"/>
        <end position="30"/>
    </location>
</feature>
<dbReference type="Gene3D" id="2.60.40.740">
    <property type="match status" value="1"/>
</dbReference>
<name>A0A7X9NQC0_9BIFI</name>
<dbReference type="EMBL" id="JABAGI010000003">
    <property type="protein sequence ID" value="NME61869.1"/>
    <property type="molecule type" value="Genomic_DNA"/>
</dbReference>
<feature type="domain" description="SpaA-like prealbumin fold" evidence="3">
    <location>
        <begin position="378"/>
        <end position="470"/>
    </location>
</feature>